<feature type="transmembrane region" description="Helical" evidence="1">
    <location>
        <begin position="46"/>
        <end position="69"/>
    </location>
</feature>
<feature type="transmembrane region" description="Helical" evidence="1">
    <location>
        <begin position="89"/>
        <end position="110"/>
    </location>
</feature>
<keyword evidence="1" id="KW-0812">Transmembrane</keyword>
<name>A0A226EJJ4_FOLCA</name>
<evidence type="ECO:0000256" key="1">
    <source>
        <dbReference type="SAM" id="Phobius"/>
    </source>
</evidence>
<sequence length="235" mass="26598">MKSESVRTKAGLKHKTMLLNQEKWGNLNFLLWSDKRFHYLQISIQIVTIVSLICATSEIIFGCWSLNILSTCADHQSSNVDISSTKSKHVAISMAIFLTLSARITALVFWIRSTRNENLRCYSVTSHCTFVTVFVVLGLGGLLIYFLTASLELSTGSFRPNTEVVWAFCYIAVFDMVFSGTFGCAVASDLQCKIRREWEYEPAVKAVSGENWVRSTQLSCRLARWREAPVHEVYV</sequence>
<evidence type="ECO:0000313" key="2">
    <source>
        <dbReference type="EMBL" id="OXA57812.1"/>
    </source>
</evidence>
<dbReference type="AlphaFoldDB" id="A0A226EJJ4"/>
<dbReference type="EMBL" id="LNIX01000003">
    <property type="protein sequence ID" value="OXA57812.1"/>
    <property type="molecule type" value="Genomic_DNA"/>
</dbReference>
<evidence type="ECO:0000313" key="3">
    <source>
        <dbReference type="Proteomes" id="UP000198287"/>
    </source>
</evidence>
<gene>
    <name evidence="2" type="ORF">Fcan01_07717</name>
</gene>
<reference evidence="2 3" key="1">
    <citation type="submission" date="2015-12" db="EMBL/GenBank/DDBJ databases">
        <title>The genome of Folsomia candida.</title>
        <authorList>
            <person name="Faddeeva A."/>
            <person name="Derks M.F."/>
            <person name="Anvar Y."/>
            <person name="Smit S."/>
            <person name="Van Straalen N."/>
            <person name="Roelofs D."/>
        </authorList>
    </citation>
    <scope>NUCLEOTIDE SEQUENCE [LARGE SCALE GENOMIC DNA]</scope>
    <source>
        <strain evidence="2 3">VU population</strain>
        <tissue evidence="2">Whole body</tissue>
    </source>
</reference>
<dbReference type="Proteomes" id="UP000198287">
    <property type="component" value="Unassembled WGS sequence"/>
</dbReference>
<feature type="transmembrane region" description="Helical" evidence="1">
    <location>
        <begin position="165"/>
        <end position="187"/>
    </location>
</feature>
<accession>A0A226EJJ4</accession>
<protein>
    <submittedName>
        <fullName evidence="2">Uncharacterized protein</fullName>
    </submittedName>
</protein>
<comment type="caution">
    <text evidence="2">The sequence shown here is derived from an EMBL/GenBank/DDBJ whole genome shotgun (WGS) entry which is preliminary data.</text>
</comment>
<feature type="transmembrane region" description="Helical" evidence="1">
    <location>
        <begin position="122"/>
        <end position="145"/>
    </location>
</feature>
<keyword evidence="3" id="KW-1185">Reference proteome</keyword>
<organism evidence="2 3">
    <name type="scientific">Folsomia candida</name>
    <name type="common">Springtail</name>
    <dbReference type="NCBI Taxonomy" id="158441"/>
    <lineage>
        <taxon>Eukaryota</taxon>
        <taxon>Metazoa</taxon>
        <taxon>Ecdysozoa</taxon>
        <taxon>Arthropoda</taxon>
        <taxon>Hexapoda</taxon>
        <taxon>Collembola</taxon>
        <taxon>Entomobryomorpha</taxon>
        <taxon>Isotomoidea</taxon>
        <taxon>Isotomidae</taxon>
        <taxon>Proisotominae</taxon>
        <taxon>Folsomia</taxon>
    </lineage>
</organism>
<keyword evidence="1" id="KW-1133">Transmembrane helix</keyword>
<keyword evidence="1" id="KW-0472">Membrane</keyword>
<proteinExistence type="predicted"/>